<dbReference type="AlphaFoldDB" id="A0A0C3S8Q1"/>
<feature type="transmembrane region" description="Helical" evidence="11">
    <location>
        <begin position="696"/>
        <end position="720"/>
    </location>
</feature>
<keyword evidence="9 11" id="KW-0472">Membrane</keyword>
<evidence type="ECO:0000256" key="8">
    <source>
        <dbReference type="ARBA" id="ARBA00022989"/>
    </source>
</evidence>
<dbReference type="HOGENOM" id="CLU_004298_1_1_1"/>
<dbReference type="STRING" id="745531.A0A0C3S8Q1"/>
<dbReference type="GO" id="GO:0006506">
    <property type="term" value="P:GPI anchor biosynthetic process"/>
    <property type="evidence" value="ECO:0007669"/>
    <property type="project" value="UniProtKB-UniPathway"/>
</dbReference>
<evidence type="ECO:0000256" key="7">
    <source>
        <dbReference type="ARBA" id="ARBA00022824"/>
    </source>
</evidence>
<keyword evidence="14" id="KW-1185">Reference proteome</keyword>
<dbReference type="Pfam" id="PF01663">
    <property type="entry name" value="Phosphodiest"/>
    <property type="match status" value="1"/>
</dbReference>
<evidence type="ECO:0000256" key="6">
    <source>
        <dbReference type="ARBA" id="ARBA00022692"/>
    </source>
</evidence>
<evidence type="ECO:0000259" key="12">
    <source>
        <dbReference type="Pfam" id="PF19316"/>
    </source>
</evidence>
<evidence type="ECO:0000256" key="1">
    <source>
        <dbReference type="ARBA" id="ARBA00004477"/>
    </source>
</evidence>
<dbReference type="OrthoDB" id="272139at2759"/>
<name>A0A0C3S8Q1_PHLG1</name>
<evidence type="ECO:0000313" key="14">
    <source>
        <dbReference type="Proteomes" id="UP000053257"/>
    </source>
</evidence>
<dbReference type="InterPro" id="IPR017850">
    <property type="entry name" value="Alkaline_phosphatase_core_sf"/>
</dbReference>
<feature type="transmembrane region" description="Helical" evidence="11">
    <location>
        <begin position="770"/>
        <end position="787"/>
    </location>
</feature>
<feature type="transmembrane region" description="Helical" evidence="11">
    <location>
        <begin position="554"/>
        <end position="573"/>
    </location>
</feature>
<reference evidence="13 14" key="1">
    <citation type="journal article" date="2014" name="PLoS Genet.">
        <title>Analysis of the Phlebiopsis gigantea genome, transcriptome and secretome provides insight into its pioneer colonization strategies of wood.</title>
        <authorList>
            <person name="Hori C."/>
            <person name="Ishida T."/>
            <person name="Igarashi K."/>
            <person name="Samejima M."/>
            <person name="Suzuki H."/>
            <person name="Master E."/>
            <person name="Ferreira P."/>
            <person name="Ruiz-Duenas F.J."/>
            <person name="Held B."/>
            <person name="Canessa P."/>
            <person name="Larrondo L.F."/>
            <person name="Schmoll M."/>
            <person name="Druzhinina I.S."/>
            <person name="Kubicek C.P."/>
            <person name="Gaskell J.A."/>
            <person name="Kersten P."/>
            <person name="St John F."/>
            <person name="Glasner J."/>
            <person name="Sabat G."/>
            <person name="Splinter BonDurant S."/>
            <person name="Syed K."/>
            <person name="Yadav J."/>
            <person name="Mgbeahuruike A.C."/>
            <person name="Kovalchuk A."/>
            <person name="Asiegbu F.O."/>
            <person name="Lackner G."/>
            <person name="Hoffmeister D."/>
            <person name="Rencoret J."/>
            <person name="Gutierrez A."/>
            <person name="Sun H."/>
            <person name="Lindquist E."/>
            <person name="Barry K."/>
            <person name="Riley R."/>
            <person name="Grigoriev I.V."/>
            <person name="Henrissat B."/>
            <person name="Kues U."/>
            <person name="Berka R.M."/>
            <person name="Martinez A.T."/>
            <person name="Covert S.F."/>
            <person name="Blanchette R.A."/>
            <person name="Cullen D."/>
        </authorList>
    </citation>
    <scope>NUCLEOTIDE SEQUENCE [LARGE SCALE GENOMIC DNA]</scope>
    <source>
        <strain evidence="13 14">11061_1 CR5-6</strain>
    </source>
</reference>
<feature type="transmembrane region" description="Helical" evidence="11">
    <location>
        <begin position="580"/>
        <end position="601"/>
    </location>
</feature>
<dbReference type="CDD" id="cd16023">
    <property type="entry name" value="GPI_EPT_3"/>
    <property type="match status" value="1"/>
</dbReference>
<evidence type="ECO:0000256" key="5">
    <source>
        <dbReference type="ARBA" id="ARBA00022679"/>
    </source>
</evidence>
<dbReference type="UniPathway" id="UPA00196"/>
<sequence length="998" mass="109754">MQFRGLLLLGWVTFVHLAGIYLYTKGFLLTRLSLSELSGCPEDSSVCTLPPSHKRVVLLVIDALRFDFLSPNPPSPPSPYHHNVFRLPQELSALQPDRSLLFTSFADPPTTTLQRIKGITAGSLPTFVDMGSNFAGYSILEDSFISQLRAAGKKIAFMGDDTWTTVFPTSFEDNMTFPYDSFNVEDLHTVDEGVVEHLYPLLRDESKPWDFLIGHFLGVDHVGHRVGPDHHVMKSKLEQMDQVLRDVVNLLDDDTLLVLMGDHGMDRKGDHGGDTELEVTAAVWFYSKGHSLLHQSAQIPSSLLPVSTFPGATVPHRAIQQIDLVPTLALMFGLPIPYNNLGSVIPELFWNDLEGRRFNRALELNSAQVETYLHTYRASPYGGELDNAWLTLKALRENAVEGPTGAYWTSLNDYMRTALAVCRELWAQFNVTLIGMGLTLLFLSSLATWLLWTKLAHEKEQWEAWEKNTFRSNFYGMGAGVLLGAAVSPYRSYVKGLEITHVLLFFMILPSVLTCIVICRPKLTDFRLQSTPILLVLHAAAFGSNSFTVWEDSIITFLLLSSLVPSVLVGFHAPTTRLRYRILGFSALSAVCIRLMAASTVCREEQQPNCHVTFFSSASVSAPPLPVLVLAVPAALGLPYAMRRFLKISQSDKGLAALFLPWIVPTVLFQGCLAWVSEWIETSEVIDPSWSTQLRLARTTLGWGAVTETLIVAVSLWWMFPLCLRVSASQPTDPNEKKEVTVVGFANAFGAPYLMFWCIPFGVFYTLNQLTAQITLGLATIAILSYLEVIDSVRDVRGFDAAFSSGTPSMVLDANALPSATLAPVTFAEITPLALLALHTFYATGHQSTISSIQWKSAFVLTATLRRPLSTLSVILNTFGPPALVALAAPLLALWNTPPLPHPAAAAHARREAVRAALGLMLYHAALLLGSAASAAWLRRHLMVWKIFAPRFMNAAASLLAVDLALLLGVGVGVRRVVDRVGMVFVGIAGGAPPRKTQ</sequence>
<evidence type="ECO:0000313" key="13">
    <source>
        <dbReference type="EMBL" id="KIP07602.1"/>
    </source>
</evidence>
<dbReference type="GO" id="GO:0051377">
    <property type="term" value="F:mannose-ethanolamine phosphotransferase activity"/>
    <property type="evidence" value="ECO:0007669"/>
    <property type="project" value="InterPro"/>
</dbReference>
<dbReference type="EMBL" id="KN840494">
    <property type="protein sequence ID" value="KIP07602.1"/>
    <property type="molecule type" value="Genomic_DNA"/>
</dbReference>
<evidence type="ECO:0000256" key="2">
    <source>
        <dbReference type="ARBA" id="ARBA00004687"/>
    </source>
</evidence>
<comment type="pathway">
    <text evidence="2">Glycolipid biosynthesis; glycosylphosphatidylinositol-anchor biosynthesis.</text>
</comment>
<evidence type="ECO:0000256" key="3">
    <source>
        <dbReference type="ARBA" id="ARBA00008695"/>
    </source>
</evidence>
<protein>
    <recommendedName>
        <fullName evidence="12">GPI ethanolamine phosphate transferase 2 C-terminal domain-containing protein</fullName>
    </recommendedName>
</protein>
<evidence type="ECO:0000256" key="10">
    <source>
        <dbReference type="ARBA" id="ARBA00023180"/>
    </source>
</evidence>
<feature type="transmembrane region" description="Helical" evidence="11">
    <location>
        <begin position="740"/>
        <end position="764"/>
    </location>
</feature>
<dbReference type="InterPro" id="IPR002591">
    <property type="entry name" value="Phosphodiest/P_Trfase"/>
</dbReference>
<dbReference type="Pfam" id="PF19316">
    <property type="entry name" value="PIGO_PIGG"/>
    <property type="match status" value="1"/>
</dbReference>
<dbReference type="Gene3D" id="3.40.720.10">
    <property type="entry name" value="Alkaline Phosphatase, subunit A"/>
    <property type="match status" value="1"/>
</dbReference>
<dbReference type="PANTHER" id="PTHR23071:SF1">
    <property type="entry name" value="GPI ETHANOLAMINE PHOSPHATE TRANSFERASE 3"/>
    <property type="match status" value="1"/>
</dbReference>
<comment type="subcellular location">
    <subcellularLocation>
        <location evidence="1">Endoplasmic reticulum membrane</location>
        <topology evidence="1">Multi-pass membrane protein</topology>
    </subcellularLocation>
</comment>
<keyword evidence="10" id="KW-0325">Glycoprotein</keyword>
<dbReference type="SUPFAM" id="SSF53649">
    <property type="entry name" value="Alkaline phosphatase-like"/>
    <property type="match status" value="1"/>
</dbReference>
<dbReference type="PANTHER" id="PTHR23071">
    <property type="entry name" value="PHOSPHATIDYLINOSITOL GLYCAN"/>
    <property type="match status" value="1"/>
</dbReference>
<keyword evidence="6 11" id="KW-0812">Transmembrane</keyword>
<feature type="transmembrane region" description="Helical" evidence="11">
    <location>
        <begin position="621"/>
        <end position="642"/>
    </location>
</feature>
<organism evidence="13 14">
    <name type="scientific">Phlebiopsis gigantea (strain 11061_1 CR5-6)</name>
    <name type="common">White-rot fungus</name>
    <name type="synonym">Peniophora gigantea</name>
    <dbReference type="NCBI Taxonomy" id="745531"/>
    <lineage>
        <taxon>Eukaryota</taxon>
        <taxon>Fungi</taxon>
        <taxon>Dikarya</taxon>
        <taxon>Basidiomycota</taxon>
        <taxon>Agaricomycotina</taxon>
        <taxon>Agaricomycetes</taxon>
        <taxon>Polyporales</taxon>
        <taxon>Phanerochaetaceae</taxon>
        <taxon>Phlebiopsis</taxon>
    </lineage>
</organism>
<accession>A0A0C3S8Q1</accession>
<evidence type="ECO:0000256" key="4">
    <source>
        <dbReference type="ARBA" id="ARBA00022502"/>
    </source>
</evidence>
<keyword evidence="4" id="KW-0337">GPI-anchor biosynthesis</keyword>
<feature type="transmembrane region" description="Helical" evidence="11">
    <location>
        <begin position="499"/>
        <end position="519"/>
    </location>
</feature>
<keyword evidence="5" id="KW-0808">Transferase</keyword>
<dbReference type="InterPro" id="IPR039524">
    <property type="entry name" value="PIGO/GPI13"/>
</dbReference>
<feature type="domain" description="GPI ethanolamine phosphate transferase 2 C-terminal" evidence="12">
    <location>
        <begin position="825"/>
        <end position="973"/>
    </location>
</feature>
<feature type="transmembrane region" description="Helical" evidence="11">
    <location>
        <begin position="531"/>
        <end position="548"/>
    </location>
</feature>
<feature type="transmembrane region" description="Helical" evidence="11">
    <location>
        <begin position="959"/>
        <end position="978"/>
    </location>
</feature>
<evidence type="ECO:0000256" key="9">
    <source>
        <dbReference type="ARBA" id="ARBA00023136"/>
    </source>
</evidence>
<proteinExistence type="inferred from homology"/>
<comment type="similarity">
    <text evidence="3">Belongs to the PIGG/PIGN/PIGO family. PIGO subfamily.</text>
</comment>
<feature type="transmembrane region" description="Helical" evidence="11">
    <location>
        <begin position="425"/>
        <end position="452"/>
    </location>
</feature>
<gene>
    <name evidence="13" type="ORF">PHLGIDRAFT_105466</name>
</gene>
<feature type="transmembrane region" description="Helical" evidence="11">
    <location>
        <begin position="654"/>
        <end position="676"/>
    </location>
</feature>
<dbReference type="InterPro" id="IPR037675">
    <property type="entry name" value="PIG-O_N"/>
</dbReference>
<keyword evidence="8 11" id="KW-1133">Transmembrane helix</keyword>
<feature type="transmembrane region" description="Helical" evidence="11">
    <location>
        <begin position="916"/>
        <end position="938"/>
    </location>
</feature>
<feature type="transmembrane region" description="Helical" evidence="11">
    <location>
        <begin position="473"/>
        <end position="493"/>
    </location>
</feature>
<dbReference type="GO" id="GO:0005789">
    <property type="term" value="C:endoplasmic reticulum membrane"/>
    <property type="evidence" value="ECO:0007669"/>
    <property type="project" value="UniProtKB-SubCell"/>
</dbReference>
<evidence type="ECO:0000256" key="11">
    <source>
        <dbReference type="SAM" id="Phobius"/>
    </source>
</evidence>
<keyword evidence="7" id="KW-0256">Endoplasmic reticulum</keyword>
<dbReference type="InterPro" id="IPR045687">
    <property type="entry name" value="PIGG/GPI7_C"/>
</dbReference>
<dbReference type="Proteomes" id="UP000053257">
    <property type="component" value="Unassembled WGS sequence"/>
</dbReference>